<feature type="region of interest" description="Disordered" evidence="1">
    <location>
        <begin position="419"/>
        <end position="441"/>
    </location>
</feature>
<dbReference type="EMBL" id="NAJO01000009">
    <property type="protein sequence ID" value="OQO09897.1"/>
    <property type="molecule type" value="Genomic_DNA"/>
</dbReference>
<comment type="caution">
    <text evidence="2">The sequence shown here is derived from an EMBL/GenBank/DDBJ whole genome shotgun (WGS) entry which is preliminary data.</text>
</comment>
<feature type="compositionally biased region" description="Polar residues" evidence="1">
    <location>
        <begin position="273"/>
        <end position="283"/>
    </location>
</feature>
<gene>
    <name evidence="2" type="ORF">B0A48_04251</name>
</gene>
<evidence type="ECO:0000256" key="1">
    <source>
        <dbReference type="SAM" id="MobiDB-lite"/>
    </source>
</evidence>
<name>A0A1V8TEU1_9PEZI</name>
<evidence type="ECO:0000313" key="3">
    <source>
        <dbReference type="Proteomes" id="UP000192596"/>
    </source>
</evidence>
<organism evidence="2 3">
    <name type="scientific">Cryoendolithus antarcticus</name>
    <dbReference type="NCBI Taxonomy" id="1507870"/>
    <lineage>
        <taxon>Eukaryota</taxon>
        <taxon>Fungi</taxon>
        <taxon>Dikarya</taxon>
        <taxon>Ascomycota</taxon>
        <taxon>Pezizomycotina</taxon>
        <taxon>Dothideomycetes</taxon>
        <taxon>Dothideomycetidae</taxon>
        <taxon>Cladosporiales</taxon>
        <taxon>Cladosporiaceae</taxon>
        <taxon>Cryoendolithus</taxon>
    </lineage>
</organism>
<feature type="region of interest" description="Disordered" evidence="1">
    <location>
        <begin position="262"/>
        <end position="295"/>
    </location>
</feature>
<reference evidence="3" key="1">
    <citation type="submission" date="2017-03" db="EMBL/GenBank/DDBJ databases">
        <title>Genomes of endolithic fungi from Antarctica.</title>
        <authorList>
            <person name="Coleine C."/>
            <person name="Masonjones S."/>
            <person name="Stajich J.E."/>
        </authorList>
    </citation>
    <scope>NUCLEOTIDE SEQUENCE [LARGE SCALE GENOMIC DNA]</scope>
    <source>
        <strain evidence="3">CCFEE 5527</strain>
    </source>
</reference>
<feature type="compositionally biased region" description="Basic residues" evidence="1">
    <location>
        <begin position="465"/>
        <end position="474"/>
    </location>
</feature>
<sequence length="513" mass="56169">MASATARPLGALKLAFPGLSNIPLLTPQEVAKLPDAMLARFMKRQESTQDLGDLTILSFVDYEDYQLCLRLVQFIKQSAHTPFVDNAGSTLLVCCEGQPPRRYDAEVHSADNAYRSTDETYALFTEEVRVLMWSIEAGQKDLQAYSAANITSRYPLYARELLHIIDALDRAKIANLAAIDMELGAAIRERVSLLSSELLADETLPEMLNSFIRPQLIALLPEMEDATIKAIVSNCVPDRTANMAGLLDAFVNTQLAPKAERSMGDAFRGASPSVKSDTMTTSRQSDEKHTRSTPTVEQMIRENNTIIKRAIFAAILQRRIIIPASSGFGMSRRQRPGEKFDYMNQDFCFGQGEILLITPDIRSIVNASGNVVVQNARGEVGEIHGTVQLRALQDALDGSFMPPPPTRPPGDHVHVSMPELSGAGGLGDAMRQASRSSRSSSLCPADALLMQASDGEEQWEVHGLPSRKAKRPRHLVGEKSKTKKSSSHVIDLTAVGPPGAVEGDRCGLRRFAR</sequence>
<accession>A0A1V8TEU1</accession>
<evidence type="ECO:0000313" key="2">
    <source>
        <dbReference type="EMBL" id="OQO09897.1"/>
    </source>
</evidence>
<proteinExistence type="predicted"/>
<feature type="region of interest" description="Disordered" evidence="1">
    <location>
        <begin position="454"/>
        <end position="488"/>
    </location>
</feature>
<dbReference type="InParanoid" id="A0A1V8TEU1"/>
<dbReference type="Proteomes" id="UP000192596">
    <property type="component" value="Unassembled WGS sequence"/>
</dbReference>
<keyword evidence="3" id="KW-1185">Reference proteome</keyword>
<dbReference type="OrthoDB" id="3944830at2759"/>
<dbReference type="AlphaFoldDB" id="A0A1V8TEU1"/>
<protein>
    <submittedName>
        <fullName evidence="2">Uncharacterized protein</fullName>
    </submittedName>
</protein>